<dbReference type="Proteomes" id="UP001156905">
    <property type="component" value="Unassembled WGS sequence"/>
</dbReference>
<protein>
    <submittedName>
        <fullName evidence="1">Uncharacterized protein</fullName>
    </submittedName>
</protein>
<proteinExistence type="predicted"/>
<name>A0ABQ6BB14_9BRAD</name>
<comment type="caution">
    <text evidence="1">The sequence shown here is derived from an EMBL/GenBank/DDBJ whole genome shotgun (WGS) entry which is preliminary data.</text>
</comment>
<organism evidence="1 2">
    <name type="scientific">Bradyrhizobium iriomotense</name>
    <dbReference type="NCBI Taxonomy" id="441950"/>
    <lineage>
        <taxon>Bacteria</taxon>
        <taxon>Pseudomonadati</taxon>
        <taxon>Pseudomonadota</taxon>
        <taxon>Alphaproteobacteria</taxon>
        <taxon>Hyphomicrobiales</taxon>
        <taxon>Nitrobacteraceae</taxon>
        <taxon>Bradyrhizobium</taxon>
    </lineage>
</organism>
<reference evidence="2" key="1">
    <citation type="journal article" date="2019" name="Int. J. Syst. Evol. Microbiol.">
        <title>The Global Catalogue of Microorganisms (GCM) 10K type strain sequencing project: providing services to taxonomists for standard genome sequencing and annotation.</title>
        <authorList>
            <consortium name="The Broad Institute Genomics Platform"/>
            <consortium name="The Broad Institute Genome Sequencing Center for Infectious Disease"/>
            <person name="Wu L."/>
            <person name="Ma J."/>
        </authorList>
    </citation>
    <scope>NUCLEOTIDE SEQUENCE [LARGE SCALE GENOMIC DNA]</scope>
    <source>
        <strain evidence="2">NBRC 102520</strain>
    </source>
</reference>
<accession>A0ABQ6BB14</accession>
<evidence type="ECO:0000313" key="2">
    <source>
        <dbReference type="Proteomes" id="UP001156905"/>
    </source>
</evidence>
<gene>
    <name evidence="1" type="ORF">GCM10007857_76010</name>
</gene>
<evidence type="ECO:0000313" key="1">
    <source>
        <dbReference type="EMBL" id="GLR90885.1"/>
    </source>
</evidence>
<dbReference type="EMBL" id="BSOW01000039">
    <property type="protein sequence ID" value="GLR90885.1"/>
    <property type="molecule type" value="Genomic_DNA"/>
</dbReference>
<sequence>MTQLMGEAEFTLIAAVIDKAAHVKKYSDPADPYSIALGFCMERLQVSSLHSVPRAAVGVAMLTLPRVPFSAQAMRPWRTPDRGLRPSAP</sequence>
<keyword evidence="2" id="KW-1185">Reference proteome</keyword>